<gene>
    <name evidence="6" type="primary">cytR</name>
    <name evidence="6" type="ORF">GCM10023211_25720</name>
</gene>
<protein>
    <submittedName>
        <fullName evidence="6">DNA-binding transcriptional regulator CytR</fullName>
    </submittedName>
</protein>
<dbReference type="Gene3D" id="1.10.260.40">
    <property type="entry name" value="lambda repressor-like DNA-binding domains"/>
    <property type="match status" value="1"/>
</dbReference>
<dbReference type="PANTHER" id="PTHR30146">
    <property type="entry name" value="LACI-RELATED TRANSCRIPTIONAL REPRESSOR"/>
    <property type="match status" value="1"/>
</dbReference>
<dbReference type="EMBL" id="BAABHY010000015">
    <property type="protein sequence ID" value="GAA5115178.1"/>
    <property type="molecule type" value="Genomic_DNA"/>
</dbReference>
<evidence type="ECO:0000259" key="5">
    <source>
        <dbReference type="PROSITE" id="PS50932"/>
    </source>
</evidence>
<evidence type="ECO:0000313" key="6">
    <source>
        <dbReference type="EMBL" id="GAA5115178.1"/>
    </source>
</evidence>
<evidence type="ECO:0000256" key="2">
    <source>
        <dbReference type="ARBA" id="ARBA00023015"/>
    </source>
</evidence>
<dbReference type="PANTHER" id="PTHR30146:SF151">
    <property type="entry name" value="HTH-TYPE TRANSCRIPTIONAL REPRESSOR CYTR"/>
    <property type="match status" value="1"/>
</dbReference>
<name>A0ABP9NDQ1_9GAMM</name>
<reference evidence="7" key="1">
    <citation type="journal article" date="2019" name="Int. J. Syst. Evol. Microbiol.">
        <title>The Global Catalogue of Microorganisms (GCM) 10K type strain sequencing project: providing services to taxonomists for standard genome sequencing and annotation.</title>
        <authorList>
            <consortium name="The Broad Institute Genomics Platform"/>
            <consortium name="The Broad Institute Genome Sequencing Center for Infectious Disease"/>
            <person name="Wu L."/>
            <person name="Ma J."/>
        </authorList>
    </citation>
    <scope>NUCLEOTIDE SEQUENCE [LARGE SCALE GENOMIC DNA]</scope>
    <source>
        <strain evidence="7">JCM 18050</strain>
    </source>
</reference>
<keyword evidence="1" id="KW-0678">Repressor</keyword>
<dbReference type="Pfam" id="PF00356">
    <property type="entry name" value="LacI"/>
    <property type="match status" value="1"/>
</dbReference>
<dbReference type="InterPro" id="IPR010982">
    <property type="entry name" value="Lambda_DNA-bd_dom_sf"/>
</dbReference>
<dbReference type="SUPFAM" id="SSF47413">
    <property type="entry name" value="lambda repressor-like DNA-binding domains"/>
    <property type="match status" value="1"/>
</dbReference>
<evidence type="ECO:0000256" key="1">
    <source>
        <dbReference type="ARBA" id="ARBA00022491"/>
    </source>
</evidence>
<dbReference type="SMART" id="SM00354">
    <property type="entry name" value="HTH_LACI"/>
    <property type="match status" value="1"/>
</dbReference>
<keyword evidence="4" id="KW-0804">Transcription</keyword>
<dbReference type="GO" id="GO:0003677">
    <property type="term" value="F:DNA binding"/>
    <property type="evidence" value="ECO:0007669"/>
    <property type="project" value="UniProtKB-KW"/>
</dbReference>
<keyword evidence="2" id="KW-0805">Transcription regulation</keyword>
<dbReference type="InterPro" id="IPR001761">
    <property type="entry name" value="Peripla_BP/Lac1_sug-bd_dom"/>
</dbReference>
<dbReference type="CDD" id="cd06267">
    <property type="entry name" value="PBP1_LacI_sugar_binding-like"/>
    <property type="match status" value="1"/>
</dbReference>
<evidence type="ECO:0000256" key="3">
    <source>
        <dbReference type="ARBA" id="ARBA00023125"/>
    </source>
</evidence>
<dbReference type="InterPro" id="IPR028082">
    <property type="entry name" value="Peripla_BP_I"/>
</dbReference>
<proteinExistence type="predicted"/>
<organism evidence="6 7">
    <name type="scientific">Orbus sasakiae</name>
    <dbReference type="NCBI Taxonomy" id="1078475"/>
    <lineage>
        <taxon>Bacteria</taxon>
        <taxon>Pseudomonadati</taxon>
        <taxon>Pseudomonadota</taxon>
        <taxon>Gammaproteobacteria</taxon>
        <taxon>Orbales</taxon>
        <taxon>Orbaceae</taxon>
        <taxon>Orbus</taxon>
    </lineage>
</organism>
<dbReference type="InterPro" id="IPR000843">
    <property type="entry name" value="HTH_LacI"/>
</dbReference>
<feature type="domain" description="HTH lacI-type" evidence="5">
    <location>
        <begin position="6"/>
        <end position="44"/>
    </location>
</feature>
<dbReference type="Gene3D" id="3.40.50.2300">
    <property type="match status" value="2"/>
</dbReference>
<dbReference type="PROSITE" id="PS50932">
    <property type="entry name" value="HTH_LACI_2"/>
    <property type="match status" value="1"/>
</dbReference>
<sequence>MTKSKMTLTKIAKLAGVSITSVSRVINTPHLTSKHIKERVNQAMCTLGFTSAVLKPYVQGAVNKKMLVIDNQLISDSLINQGIESKAKQLGYKLLYLRFLYFSEHEIQQIIYYTIHHQVDGILVINDSPYLNLLQQSQHALPPIVLVNQFSLHFPCVYFDHLSNGYQATKYLTDLGHKRIAILLGEKDKDETNYLLQGYKQALARANLTLSQEYIAYRCFNYSTSYKKVKSLMQLALPPTAIICCDHVGLNYADRDTLIHDEKFDKSLSAESAICGVIDLCRMMKIDIPHTLSLLQFVHHIGHKQYSPLNHICAMYKPLFDMGQQAVSLLRALLEPDFQLPQALLIDSEFVLRHSTNNIDPAAIK</sequence>
<keyword evidence="3 6" id="KW-0238">DNA-binding</keyword>
<comment type="caution">
    <text evidence="6">The sequence shown here is derived from an EMBL/GenBank/DDBJ whole genome shotgun (WGS) entry which is preliminary data.</text>
</comment>
<dbReference type="RefSeq" id="WP_345492808.1">
    <property type="nucleotide sequence ID" value="NZ_BAABHY010000015.1"/>
</dbReference>
<evidence type="ECO:0000313" key="7">
    <source>
        <dbReference type="Proteomes" id="UP001500171"/>
    </source>
</evidence>
<accession>A0ABP9NDQ1</accession>
<keyword evidence="7" id="KW-1185">Reference proteome</keyword>
<dbReference type="Pfam" id="PF00532">
    <property type="entry name" value="Peripla_BP_1"/>
    <property type="match status" value="1"/>
</dbReference>
<evidence type="ECO:0000256" key="4">
    <source>
        <dbReference type="ARBA" id="ARBA00023163"/>
    </source>
</evidence>
<dbReference type="Proteomes" id="UP001500171">
    <property type="component" value="Unassembled WGS sequence"/>
</dbReference>
<dbReference type="CDD" id="cd01392">
    <property type="entry name" value="HTH_LacI"/>
    <property type="match status" value="1"/>
</dbReference>
<dbReference type="SUPFAM" id="SSF53822">
    <property type="entry name" value="Periplasmic binding protein-like I"/>
    <property type="match status" value="1"/>
</dbReference>